<feature type="region of interest" description="Disordered" evidence="1">
    <location>
        <begin position="101"/>
        <end position="178"/>
    </location>
</feature>
<sequence length="178" mass="20382">MKCPCLHHALDYVLHDRRHHAQYYRREAKHVSSTPLPTAHDRRSTVADRHHGYSKTSRGELKTQPRHGRLPISRLEMSEAWMRIRAVTPIPIMPAQPASCTDATCSTHSMDSTYPTGSTGSTRCTSSHQDQDSRGEKKVRWGVVHTREFEPPPEDIDEQPSNKADANPRQQEQQQQQR</sequence>
<evidence type="ECO:0000313" key="3">
    <source>
        <dbReference type="Proteomes" id="UP000054032"/>
    </source>
</evidence>
<name>W6Z565_COCMI</name>
<dbReference type="EMBL" id="KI963995">
    <property type="protein sequence ID" value="EUC44898.1"/>
    <property type="molecule type" value="Genomic_DNA"/>
</dbReference>
<proteinExistence type="predicted"/>
<feature type="region of interest" description="Disordered" evidence="1">
    <location>
        <begin position="28"/>
        <end position="66"/>
    </location>
</feature>
<protein>
    <submittedName>
        <fullName evidence="2">Uncharacterized protein</fullName>
    </submittedName>
</protein>
<dbReference type="RefSeq" id="XP_007688609.1">
    <property type="nucleotide sequence ID" value="XM_007690419.1"/>
</dbReference>
<keyword evidence="3" id="KW-1185">Reference proteome</keyword>
<dbReference type="AlphaFoldDB" id="W6Z565"/>
<feature type="compositionally biased region" description="Basic and acidic residues" evidence="1">
    <location>
        <begin position="39"/>
        <end position="63"/>
    </location>
</feature>
<accession>W6Z565</accession>
<dbReference type="KEGG" id="bor:COCMIDRAFT_97013"/>
<gene>
    <name evidence="2" type="ORF">COCMIDRAFT_97013</name>
</gene>
<evidence type="ECO:0000313" key="2">
    <source>
        <dbReference type="EMBL" id="EUC44898.1"/>
    </source>
</evidence>
<feature type="compositionally biased region" description="Low complexity" evidence="1">
    <location>
        <begin position="116"/>
        <end position="127"/>
    </location>
</feature>
<organism evidence="2 3">
    <name type="scientific">Bipolaris oryzae ATCC 44560</name>
    <dbReference type="NCBI Taxonomy" id="930090"/>
    <lineage>
        <taxon>Eukaryota</taxon>
        <taxon>Fungi</taxon>
        <taxon>Dikarya</taxon>
        <taxon>Ascomycota</taxon>
        <taxon>Pezizomycotina</taxon>
        <taxon>Dothideomycetes</taxon>
        <taxon>Pleosporomycetidae</taxon>
        <taxon>Pleosporales</taxon>
        <taxon>Pleosporineae</taxon>
        <taxon>Pleosporaceae</taxon>
        <taxon>Bipolaris</taxon>
    </lineage>
</organism>
<dbReference type="OrthoDB" id="3689010at2759"/>
<feature type="compositionally biased region" description="Basic and acidic residues" evidence="1">
    <location>
        <begin position="129"/>
        <end position="150"/>
    </location>
</feature>
<feature type="compositionally biased region" description="Polar residues" evidence="1">
    <location>
        <begin position="101"/>
        <end position="115"/>
    </location>
</feature>
<reference evidence="2 3" key="1">
    <citation type="journal article" date="2013" name="PLoS Genet.">
        <title>Comparative genome structure, secondary metabolite, and effector coding capacity across Cochliobolus pathogens.</title>
        <authorList>
            <person name="Condon B.J."/>
            <person name="Leng Y."/>
            <person name="Wu D."/>
            <person name="Bushley K.E."/>
            <person name="Ohm R.A."/>
            <person name="Otillar R."/>
            <person name="Martin J."/>
            <person name="Schackwitz W."/>
            <person name="Grimwood J."/>
            <person name="MohdZainudin N."/>
            <person name="Xue C."/>
            <person name="Wang R."/>
            <person name="Manning V.A."/>
            <person name="Dhillon B."/>
            <person name="Tu Z.J."/>
            <person name="Steffenson B.J."/>
            <person name="Salamov A."/>
            <person name="Sun H."/>
            <person name="Lowry S."/>
            <person name="LaButti K."/>
            <person name="Han J."/>
            <person name="Copeland A."/>
            <person name="Lindquist E."/>
            <person name="Barry K."/>
            <person name="Schmutz J."/>
            <person name="Baker S.E."/>
            <person name="Ciuffetti L.M."/>
            <person name="Grigoriev I.V."/>
            <person name="Zhong S."/>
            <person name="Turgeon B.G."/>
        </authorList>
    </citation>
    <scope>NUCLEOTIDE SEQUENCE [LARGE SCALE GENOMIC DNA]</scope>
    <source>
        <strain evidence="2 3">ATCC 44560</strain>
    </source>
</reference>
<dbReference type="GeneID" id="19128968"/>
<evidence type="ECO:0000256" key="1">
    <source>
        <dbReference type="SAM" id="MobiDB-lite"/>
    </source>
</evidence>
<dbReference type="HOGENOM" id="CLU_1447553_0_0_1"/>
<dbReference type="Proteomes" id="UP000054032">
    <property type="component" value="Unassembled WGS sequence"/>
</dbReference>